<name>A0A2K3LFN6_TRIPR</name>
<organism evidence="1 2">
    <name type="scientific">Trifolium pratense</name>
    <name type="common">Red clover</name>
    <dbReference type="NCBI Taxonomy" id="57577"/>
    <lineage>
        <taxon>Eukaryota</taxon>
        <taxon>Viridiplantae</taxon>
        <taxon>Streptophyta</taxon>
        <taxon>Embryophyta</taxon>
        <taxon>Tracheophyta</taxon>
        <taxon>Spermatophyta</taxon>
        <taxon>Magnoliopsida</taxon>
        <taxon>eudicotyledons</taxon>
        <taxon>Gunneridae</taxon>
        <taxon>Pentapetalae</taxon>
        <taxon>rosids</taxon>
        <taxon>fabids</taxon>
        <taxon>Fabales</taxon>
        <taxon>Fabaceae</taxon>
        <taxon>Papilionoideae</taxon>
        <taxon>50 kb inversion clade</taxon>
        <taxon>NPAAA clade</taxon>
        <taxon>Hologalegina</taxon>
        <taxon>IRL clade</taxon>
        <taxon>Trifolieae</taxon>
        <taxon>Trifolium</taxon>
    </lineage>
</organism>
<protein>
    <submittedName>
        <fullName evidence="1">Uncharacterized protein</fullName>
    </submittedName>
</protein>
<evidence type="ECO:0000313" key="2">
    <source>
        <dbReference type="Proteomes" id="UP000236291"/>
    </source>
</evidence>
<dbReference type="AlphaFoldDB" id="A0A2K3LFN6"/>
<reference evidence="1 2" key="1">
    <citation type="journal article" date="2014" name="Am. J. Bot.">
        <title>Genome assembly and annotation for red clover (Trifolium pratense; Fabaceae).</title>
        <authorList>
            <person name="Istvanek J."/>
            <person name="Jaros M."/>
            <person name="Krenek A."/>
            <person name="Repkova J."/>
        </authorList>
    </citation>
    <scope>NUCLEOTIDE SEQUENCE [LARGE SCALE GENOMIC DNA]</scope>
    <source>
        <strain evidence="2">cv. Tatra</strain>
        <tissue evidence="1">Young leaves</tissue>
    </source>
</reference>
<accession>A0A2K3LFN6</accession>
<proteinExistence type="predicted"/>
<evidence type="ECO:0000313" key="1">
    <source>
        <dbReference type="EMBL" id="PNX77353.1"/>
    </source>
</evidence>
<sequence length="65" mass="7616">MNEELTKMKMKLELGSGHQGTLMDEEQPMSGEVEDLKMKEEEKMVYVRGLLHDRDHALHRIEYLG</sequence>
<dbReference type="EMBL" id="ASHM01032212">
    <property type="protein sequence ID" value="PNX77353.1"/>
    <property type="molecule type" value="Genomic_DNA"/>
</dbReference>
<comment type="caution">
    <text evidence="1">The sequence shown here is derived from an EMBL/GenBank/DDBJ whole genome shotgun (WGS) entry which is preliminary data.</text>
</comment>
<dbReference type="Proteomes" id="UP000236291">
    <property type="component" value="Unassembled WGS sequence"/>
</dbReference>
<gene>
    <name evidence="1" type="ORF">L195_g033317</name>
</gene>
<reference evidence="1 2" key="2">
    <citation type="journal article" date="2017" name="Front. Plant Sci.">
        <title>Gene Classification and Mining of Molecular Markers Useful in Red Clover (Trifolium pratense) Breeding.</title>
        <authorList>
            <person name="Istvanek J."/>
            <person name="Dluhosova J."/>
            <person name="Dluhos P."/>
            <person name="Patkova L."/>
            <person name="Nedelnik J."/>
            <person name="Repkova J."/>
        </authorList>
    </citation>
    <scope>NUCLEOTIDE SEQUENCE [LARGE SCALE GENOMIC DNA]</scope>
    <source>
        <strain evidence="2">cv. Tatra</strain>
        <tissue evidence="1">Young leaves</tissue>
    </source>
</reference>